<accession>A0A2S6GNS1</accession>
<feature type="compositionally biased region" description="Low complexity" evidence="1">
    <location>
        <begin position="231"/>
        <end position="245"/>
    </location>
</feature>
<evidence type="ECO:0000313" key="2">
    <source>
        <dbReference type="EMBL" id="PPK66878.1"/>
    </source>
</evidence>
<evidence type="ECO:0000313" key="3">
    <source>
        <dbReference type="Proteomes" id="UP000239203"/>
    </source>
</evidence>
<keyword evidence="3" id="KW-1185">Reference proteome</keyword>
<dbReference type="EMBL" id="PTIX01000009">
    <property type="protein sequence ID" value="PPK66878.1"/>
    <property type="molecule type" value="Genomic_DNA"/>
</dbReference>
<evidence type="ECO:0000256" key="1">
    <source>
        <dbReference type="SAM" id="MobiDB-lite"/>
    </source>
</evidence>
<comment type="caution">
    <text evidence="2">The sequence shown here is derived from an EMBL/GenBank/DDBJ whole genome shotgun (WGS) entry which is preliminary data.</text>
</comment>
<name>A0A2S6GNS1_9PSEU</name>
<feature type="compositionally biased region" description="Basic residues" evidence="1">
    <location>
        <begin position="272"/>
        <end position="286"/>
    </location>
</feature>
<organism evidence="2 3">
    <name type="scientific">Actinokineospora auranticolor</name>
    <dbReference type="NCBI Taxonomy" id="155976"/>
    <lineage>
        <taxon>Bacteria</taxon>
        <taxon>Bacillati</taxon>
        <taxon>Actinomycetota</taxon>
        <taxon>Actinomycetes</taxon>
        <taxon>Pseudonocardiales</taxon>
        <taxon>Pseudonocardiaceae</taxon>
        <taxon>Actinokineospora</taxon>
    </lineage>
</organism>
<feature type="region of interest" description="Disordered" evidence="1">
    <location>
        <begin position="1"/>
        <end position="371"/>
    </location>
</feature>
<proteinExistence type="predicted"/>
<dbReference type="Proteomes" id="UP000239203">
    <property type="component" value="Unassembled WGS sequence"/>
</dbReference>
<reference evidence="2 3" key="1">
    <citation type="submission" date="2018-02" db="EMBL/GenBank/DDBJ databases">
        <title>Genomic Encyclopedia of Archaeal and Bacterial Type Strains, Phase II (KMG-II): from individual species to whole genera.</title>
        <authorList>
            <person name="Goeker M."/>
        </authorList>
    </citation>
    <scope>NUCLEOTIDE SEQUENCE [LARGE SCALE GENOMIC DNA]</scope>
    <source>
        <strain evidence="2 3">YU 961-1</strain>
    </source>
</reference>
<feature type="compositionally biased region" description="Pro residues" evidence="1">
    <location>
        <begin position="84"/>
        <end position="93"/>
    </location>
</feature>
<sequence>MGTALRQAPRHPDGLLRPRSRPRRPAPRPRRLPPLGATDPRAASPARLPRRRRRRPGQVGGRAGRRGAVGVRADAVLRRQRPLRPLPLPPVPTRPLADVPATRGRQPGHRGGAAQQAPQARHRAEAGERTRRRPGPPGARGQDSVVGEVPARGPPAGAVHLPVAGVRPGRRRVPLVAPPALPRAPRPGYLPRVRRAADRHPRPPRRVGTRGGPGPAGRAPRERLPGRRAARLPATRVAPAGLAADRLPRPPARRHHPGQRRLRPAQDDQRRAQRHRRVRPAGRHQRQREGAARRGQPGGGPLAEPLQPRVGRGAGVRGVAVQVRPGQPGPVAPPPGTCRSSSPPRRRRTSPSPRGTRWRSGRRRCGPAPGC</sequence>
<feature type="compositionally biased region" description="Pro residues" evidence="1">
    <location>
        <begin position="176"/>
        <end position="185"/>
    </location>
</feature>
<feature type="compositionally biased region" description="Basic residues" evidence="1">
    <location>
        <begin position="251"/>
        <end position="263"/>
    </location>
</feature>
<gene>
    <name evidence="2" type="ORF">CLV40_109263</name>
</gene>
<feature type="compositionally biased region" description="Basic residues" evidence="1">
    <location>
        <begin position="18"/>
        <end position="31"/>
    </location>
</feature>
<protein>
    <submittedName>
        <fullName evidence="2">Uncharacterized protein</fullName>
    </submittedName>
</protein>
<feature type="compositionally biased region" description="Basic residues" evidence="1">
    <location>
        <begin position="356"/>
        <end position="365"/>
    </location>
</feature>
<dbReference type="AlphaFoldDB" id="A0A2S6GNS1"/>
<feature type="compositionally biased region" description="Low complexity" evidence="1">
    <location>
        <begin position="307"/>
        <end position="326"/>
    </location>
</feature>
<feature type="compositionally biased region" description="Pro residues" evidence="1">
    <location>
        <begin position="327"/>
        <end position="336"/>
    </location>
</feature>